<evidence type="ECO:0000259" key="3">
    <source>
        <dbReference type="Pfam" id="PF20616"/>
    </source>
</evidence>
<dbReference type="AlphaFoldDB" id="A0A4P8YHY4"/>
<feature type="chain" id="PRO_5020364996" evidence="1">
    <location>
        <begin position="21"/>
        <end position="245"/>
    </location>
</feature>
<organism evidence="4 5">
    <name type="scientific">Jejubacter calystegiae</name>
    <dbReference type="NCBI Taxonomy" id="2579935"/>
    <lineage>
        <taxon>Bacteria</taxon>
        <taxon>Pseudomonadati</taxon>
        <taxon>Pseudomonadota</taxon>
        <taxon>Gammaproteobacteria</taxon>
        <taxon>Enterobacterales</taxon>
        <taxon>Enterobacteriaceae</taxon>
        <taxon>Jejubacter</taxon>
    </lineage>
</organism>
<evidence type="ECO:0000313" key="4">
    <source>
        <dbReference type="EMBL" id="QCT19446.1"/>
    </source>
</evidence>
<keyword evidence="5" id="KW-1185">Reference proteome</keyword>
<reference evidence="4 5" key="1">
    <citation type="submission" date="2019-05" db="EMBL/GenBank/DDBJ databases">
        <title>Complete genome sequence of Izhakiella calystegiae KSNA2, an endophyte isolated from beach morning glory (Calystegia soldanella).</title>
        <authorList>
            <person name="Jiang L."/>
            <person name="Jeong J.C."/>
            <person name="Kim C.Y."/>
            <person name="Kim D.H."/>
            <person name="Kim S.W."/>
            <person name="Lee j."/>
        </authorList>
    </citation>
    <scope>NUCLEOTIDE SEQUENCE [LARGE SCALE GENOMIC DNA]</scope>
    <source>
        <strain evidence="4 5">KSNA2</strain>
    </source>
</reference>
<accession>A0A4P8YHY4</accession>
<sequence length="245" mass="26277">MTTKLILASLMLAFAGGACAAGTITVYPGNSAPPLTVTGAERLADLVTQPTLAHSWWPGTVISERQSTAVAEQQHQKLLARLAALAADRGGDEGAAINGLRTQLQAIRVTGRQLVNLDPDRVRVNPESNPPLLGEYSLWVGQKPTTVTVMGLVSAPGKKTFAPGRSVDEYLDDVSTLSGGDRSYAWVVYPDGKTVKAPVAYWNKRHVEPMPGSIIFVGFADHIFSSAWDGLNEQILHSLTHRIPD</sequence>
<dbReference type="Pfam" id="PF06251">
    <property type="entry name" value="Caps_syn_GfcC_C"/>
    <property type="match status" value="1"/>
</dbReference>
<gene>
    <name evidence="4" type="ORF">FEM41_07190</name>
</gene>
<proteinExistence type="predicted"/>
<keyword evidence="1" id="KW-0732">Signal</keyword>
<dbReference type="RefSeq" id="WP_138095329.1">
    <property type="nucleotide sequence ID" value="NZ_CP040428.1"/>
</dbReference>
<feature type="signal peptide" evidence="1">
    <location>
        <begin position="1"/>
        <end position="20"/>
    </location>
</feature>
<dbReference type="Gene3D" id="3.10.20.700">
    <property type="match status" value="2"/>
</dbReference>
<dbReference type="PROSITE" id="PS51257">
    <property type="entry name" value="PROKAR_LIPOPROTEIN"/>
    <property type="match status" value="1"/>
</dbReference>
<dbReference type="EMBL" id="CP040428">
    <property type="protein sequence ID" value="QCT19446.1"/>
    <property type="molecule type" value="Genomic_DNA"/>
</dbReference>
<dbReference type="Pfam" id="PF20616">
    <property type="entry name" value="Caps_syn_GfcC_N"/>
    <property type="match status" value="1"/>
</dbReference>
<protein>
    <submittedName>
        <fullName evidence="4">Uncharacterized protein</fullName>
    </submittedName>
</protein>
<dbReference type="Gene3D" id="3.10.560.10">
    <property type="entry name" value="Outer membrane lipoprotein wza domain like"/>
    <property type="match status" value="1"/>
</dbReference>
<dbReference type="OrthoDB" id="5592890at2"/>
<dbReference type="InterPro" id="IPR010425">
    <property type="entry name" value="Caps_synth_GfcC-like_C"/>
</dbReference>
<feature type="domain" description="Capsule biosynthesis GfcC-like C-terminal" evidence="2">
    <location>
        <begin position="156"/>
        <end position="244"/>
    </location>
</feature>
<dbReference type="InterPro" id="IPR046459">
    <property type="entry name" value="Caps_syn_GfcC_N"/>
</dbReference>
<feature type="domain" description="Capsule biosynthesis GfcC-like N-terminal" evidence="3">
    <location>
        <begin position="20"/>
        <end position="143"/>
    </location>
</feature>
<evidence type="ECO:0000259" key="2">
    <source>
        <dbReference type="Pfam" id="PF06251"/>
    </source>
</evidence>
<evidence type="ECO:0000313" key="5">
    <source>
        <dbReference type="Proteomes" id="UP000302163"/>
    </source>
</evidence>
<dbReference type="Proteomes" id="UP000302163">
    <property type="component" value="Chromosome"/>
</dbReference>
<evidence type="ECO:0000256" key="1">
    <source>
        <dbReference type="SAM" id="SignalP"/>
    </source>
</evidence>
<dbReference type="KEGG" id="izh:FEM41_07190"/>
<name>A0A4P8YHY4_9ENTR</name>